<evidence type="ECO:0000259" key="2">
    <source>
        <dbReference type="Pfam" id="PF09992"/>
    </source>
</evidence>
<dbReference type="Pfam" id="PF09992">
    <property type="entry name" value="NAGPA"/>
    <property type="match status" value="1"/>
</dbReference>
<keyword evidence="3" id="KW-0378">Hydrolase</keyword>
<feature type="region of interest" description="Disordered" evidence="1">
    <location>
        <begin position="1"/>
        <end position="77"/>
    </location>
</feature>
<gene>
    <name evidence="3" type="ORF">H9894_00880</name>
</gene>
<dbReference type="GO" id="GO:0016798">
    <property type="term" value="F:hydrolase activity, acting on glycosyl bonds"/>
    <property type="evidence" value="ECO:0007669"/>
    <property type="project" value="UniProtKB-KW"/>
</dbReference>
<evidence type="ECO:0000256" key="1">
    <source>
        <dbReference type="SAM" id="MobiDB-lite"/>
    </source>
</evidence>
<name>A0A9D1PUU2_9BACT</name>
<reference evidence="3" key="1">
    <citation type="journal article" date="2021" name="PeerJ">
        <title>Extensive microbial diversity within the chicken gut microbiome revealed by metagenomics and culture.</title>
        <authorList>
            <person name="Gilroy R."/>
            <person name="Ravi A."/>
            <person name="Getino M."/>
            <person name="Pursley I."/>
            <person name="Horton D.L."/>
            <person name="Alikhan N.F."/>
            <person name="Baker D."/>
            <person name="Gharbi K."/>
            <person name="Hall N."/>
            <person name="Watson M."/>
            <person name="Adriaenssens E.M."/>
            <person name="Foster-Nyarko E."/>
            <person name="Jarju S."/>
            <person name="Secka A."/>
            <person name="Antonio M."/>
            <person name="Oren A."/>
            <person name="Chaudhuri R.R."/>
            <person name="La Ragione R."/>
            <person name="Hildebrand F."/>
            <person name="Pallen M.J."/>
        </authorList>
    </citation>
    <scope>NUCLEOTIDE SEQUENCE</scope>
    <source>
        <strain evidence="3">ChiHecec2B26-446</strain>
    </source>
</reference>
<feature type="domain" description="Phosphodiester glycosidase" evidence="2">
    <location>
        <begin position="151"/>
        <end position="303"/>
    </location>
</feature>
<comment type="caution">
    <text evidence="3">The sequence shown here is derived from an EMBL/GenBank/DDBJ whole genome shotgun (WGS) entry which is preliminary data.</text>
</comment>
<evidence type="ECO:0000313" key="3">
    <source>
        <dbReference type="EMBL" id="HIV99737.1"/>
    </source>
</evidence>
<proteinExistence type="predicted"/>
<accession>A0A9D1PUU2</accession>
<keyword evidence="3" id="KW-0326">Glycosidase</keyword>
<reference evidence="3" key="2">
    <citation type="submission" date="2021-04" db="EMBL/GenBank/DDBJ databases">
        <authorList>
            <person name="Gilroy R."/>
        </authorList>
    </citation>
    <scope>NUCLEOTIDE SEQUENCE</scope>
    <source>
        <strain evidence="3">ChiHecec2B26-446</strain>
    </source>
</reference>
<organism evidence="3 4">
    <name type="scientific">Candidatus Desulfovibrio intestinipullorum</name>
    <dbReference type="NCBI Taxonomy" id="2838536"/>
    <lineage>
        <taxon>Bacteria</taxon>
        <taxon>Pseudomonadati</taxon>
        <taxon>Thermodesulfobacteriota</taxon>
        <taxon>Desulfovibrionia</taxon>
        <taxon>Desulfovibrionales</taxon>
        <taxon>Desulfovibrionaceae</taxon>
        <taxon>Desulfovibrio</taxon>
    </lineage>
</organism>
<dbReference type="Proteomes" id="UP000886752">
    <property type="component" value="Unassembled WGS sequence"/>
</dbReference>
<sequence length="338" mass="37162">MAETSASAPEGPVAPDTPGNRGAGGTAVPAQEREPAAAPVKTDSTEPANGLEEQEGQVGQDQSATEQTTVQSMERQAGLVTLARDRDMASSEMRWQEIEPGINYAEIHRPDFRLIVVQIDPEQFDFVLCSAGREKSEARTLSDWGEAYDLAVAINASMYLPDGITSTGHMRDGDYINNKRIVQRFGAFFAAGPDDPDLPRATILERDSDLWQELLSHYRLVVQNYRIINSQRRILWSPGGPLYSISAIAMDGEGNILFLHSKDPVEAYTFAQELLHLPLNIRTVMYVEGGGQAGLLIRSQKLHKEIQGRHPADFLVSGNRTVRLPNVLGARRAGKAQK</sequence>
<feature type="compositionally biased region" description="Polar residues" evidence="1">
    <location>
        <begin position="57"/>
        <end position="74"/>
    </location>
</feature>
<dbReference type="AlphaFoldDB" id="A0A9D1PUU2"/>
<dbReference type="EMBL" id="DXHV01000011">
    <property type="protein sequence ID" value="HIV99737.1"/>
    <property type="molecule type" value="Genomic_DNA"/>
</dbReference>
<dbReference type="InterPro" id="IPR018711">
    <property type="entry name" value="NAGPA"/>
</dbReference>
<evidence type="ECO:0000313" key="4">
    <source>
        <dbReference type="Proteomes" id="UP000886752"/>
    </source>
</evidence>
<protein>
    <submittedName>
        <fullName evidence="3">Phosphodiester glycosidase family protein</fullName>
    </submittedName>
</protein>